<reference evidence="2 3" key="1">
    <citation type="journal article" date="2011" name="Stand. Genomic Sci.">
        <title>Complete genome sequence of the halophilic and highly halotolerant Chromohalobacter salexigens type strain (1H11(T)).</title>
        <authorList>
            <person name="Copeland A."/>
            <person name="O'Connor K."/>
            <person name="Lucas S."/>
            <person name="Lapidus A."/>
            <person name="Berry K.W."/>
            <person name="Detter J.C."/>
            <person name="Del Rio T.G."/>
            <person name="Hammon N."/>
            <person name="Dalin E."/>
            <person name="Tice H."/>
            <person name="Pitluck S."/>
            <person name="Bruce D."/>
            <person name="Goodwin L."/>
            <person name="Han C."/>
            <person name="Tapia R."/>
            <person name="Saunders E."/>
            <person name="Schmutz J."/>
            <person name="Brettin T."/>
            <person name="Larimer F."/>
            <person name="Land M."/>
            <person name="Hauser L."/>
            <person name="Vargas C."/>
            <person name="Nieto J.J."/>
            <person name="Kyrpides N.C."/>
            <person name="Ivanova N."/>
            <person name="Goker M."/>
            <person name="Klenk H.P."/>
            <person name="Csonka L.N."/>
            <person name="Woyke T."/>
        </authorList>
    </citation>
    <scope>NUCLEOTIDE SEQUENCE [LARGE SCALE GENOMIC DNA]</scope>
    <source>
        <strain evidence="3">ATCC BAA-138 / DSM 3043 / CIP 106854 / NCIMB 13768 / 1H11</strain>
    </source>
</reference>
<evidence type="ECO:0000313" key="2">
    <source>
        <dbReference type="EMBL" id="ABE59426.1"/>
    </source>
</evidence>
<evidence type="ECO:0000256" key="1">
    <source>
        <dbReference type="SAM" id="Phobius"/>
    </source>
</evidence>
<name>Q1QVT2_CHRI1</name>
<sequence>MLMQDAGLLLALFILLRRTTATLARLFGHQIVQRKSRIVHRFTDFRKLAFFRRLFGLTLLIFLLLLFDHFTDDFRQLVELFHAELSRSGASHVFISRNALQGFSGHSPPPFKITNLKHNASGF</sequence>
<keyword evidence="1" id="KW-0472">Membrane</keyword>
<dbReference type="AlphaFoldDB" id="Q1QVT2"/>
<proteinExistence type="predicted"/>
<dbReference type="Proteomes" id="UP000000239">
    <property type="component" value="Chromosome"/>
</dbReference>
<dbReference type="KEGG" id="csa:Csal_2075"/>
<dbReference type="HOGENOM" id="CLU_2011208_0_0_6"/>
<dbReference type="EMBL" id="CP000285">
    <property type="protein sequence ID" value="ABE59426.1"/>
    <property type="molecule type" value="Genomic_DNA"/>
</dbReference>
<dbReference type="STRING" id="290398.Csal_2075"/>
<feature type="transmembrane region" description="Helical" evidence="1">
    <location>
        <begin position="48"/>
        <end position="67"/>
    </location>
</feature>
<protein>
    <submittedName>
        <fullName evidence="2">Uncharacterized protein</fullName>
    </submittedName>
</protein>
<gene>
    <name evidence="2" type="ordered locus">Csal_2075</name>
</gene>
<evidence type="ECO:0000313" key="3">
    <source>
        <dbReference type="Proteomes" id="UP000000239"/>
    </source>
</evidence>
<keyword evidence="3" id="KW-1185">Reference proteome</keyword>
<keyword evidence="1" id="KW-1133">Transmembrane helix</keyword>
<accession>Q1QVT2</accession>
<keyword evidence="1" id="KW-0812">Transmembrane</keyword>
<organism evidence="2 3">
    <name type="scientific">Chromohalobacter israelensis (strain ATCC BAA-138 / DSM 3043 / CIP 106854 / NCIMB 13768 / 1H11)</name>
    <name type="common">Chromohalobacter salexigens</name>
    <dbReference type="NCBI Taxonomy" id="290398"/>
    <lineage>
        <taxon>Bacteria</taxon>
        <taxon>Pseudomonadati</taxon>
        <taxon>Pseudomonadota</taxon>
        <taxon>Gammaproteobacteria</taxon>
        <taxon>Oceanospirillales</taxon>
        <taxon>Halomonadaceae</taxon>
        <taxon>Chromohalobacter</taxon>
    </lineage>
</organism>